<dbReference type="InterPro" id="IPR013087">
    <property type="entry name" value="Znf_C2H2_type"/>
</dbReference>
<dbReference type="SMART" id="SM00349">
    <property type="entry name" value="KRAB"/>
    <property type="match status" value="1"/>
</dbReference>
<feature type="domain" description="C2H2-type" evidence="15">
    <location>
        <begin position="515"/>
        <end position="542"/>
    </location>
</feature>
<dbReference type="CDD" id="cd07936">
    <property type="entry name" value="SCAN"/>
    <property type="match status" value="1"/>
</dbReference>
<feature type="compositionally biased region" description="Acidic residues" evidence="14">
    <location>
        <begin position="283"/>
        <end position="296"/>
    </location>
</feature>
<keyword evidence="19" id="KW-1185">Reference proteome</keyword>
<keyword evidence="10" id="KW-0238">DNA-binding</keyword>
<evidence type="ECO:0000313" key="19">
    <source>
        <dbReference type="Proteomes" id="UP000050525"/>
    </source>
</evidence>
<evidence type="ECO:0000256" key="6">
    <source>
        <dbReference type="ARBA" id="ARBA00022771"/>
    </source>
</evidence>
<evidence type="ECO:0000256" key="13">
    <source>
        <dbReference type="PROSITE-ProRule" id="PRU00042"/>
    </source>
</evidence>
<dbReference type="Gene3D" id="1.10.4020.10">
    <property type="entry name" value="DNA breaking-rejoining enzymes"/>
    <property type="match status" value="1"/>
</dbReference>
<comment type="similarity">
    <text evidence="2">Belongs to the krueppel C2H2-type zinc-finger protein family.</text>
</comment>
<evidence type="ECO:0000256" key="5">
    <source>
        <dbReference type="ARBA" id="ARBA00022737"/>
    </source>
</evidence>
<dbReference type="EMBL" id="AKHW03007028">
    <property type="protein sequence ID" value="KYO17312.1"/>
    <property type="molecule type" value="Genomic_DNA"/>
</dbReference>
<comment type="caution">
    <text evidence="18">The sequence shown here is derived from an EMBL/GenBank/DDBJ whole genome shotgun (WGS) entry which is preliminary data.</text>
</comment>
<evidence type="ECO:0000256" key="8">
    <source>
        <dbReference type="ARBA" id="ARBA00022843"/>
    </source>
</evidence>
<feature type="domain" description="C2H2-type" evidence="15">
    <location>
        <begin position="459"/>
        <end position="486"/>
    </location>
</feature>
<dbReference type="CDD" id="cd07765">
    <property type="entry name" value="KRAB_A-box"/>
    <property type="match status" value="1"/>
</dbReference>
<dbReference type="Pfam" id="PF00096">
    <property type="entry name" value="zf-C2H2"/>
    <property type="match status" value="8"/>
</dbReference>
<organism evidence="18 19">
    <name type="scientific">Alligator mississippiensis</name>
    <name type="common">American alligator</name>
    <dbReference type="NCBI Taxonomy" id="8496"/>
    <lineage>
        <taxon>Eukaryota</taxon>
        <taxon>Metazoa</taxon>
        <taxon>Chordata</taxon>
        <taxon>Craniata</taxon>
        <taxon>Vertebrata</taxon>
        <taxon>Euteleostomi</taxon>
        <taxon>Archelosauria</taxon>
        <taxon>Archosauria</taxon>
        <taxon>Crocodylia</taxon>
        <taxon>Alligatoridae</taxon>
        <taxon>Alligatorinae</taxon>
        <taxon>Alligator</taxon>
    </lineage>
</organism>
<evidence type="ECO:0000259" key="17">
    <source>
        <dbReference type="PROSITE" id="PS50805"/>
    </source>
</evidence>
<comment type="subcellular location">
    <subcellularLocation>
        <location evidence="1">Nucleus</location>
    </subcellularLocation>
</comment>
<feature type="domain" description="C2H2-type" evidence="15">
    <location>
        <begin position="571"/>
        <end position="598"/>
    </location>
</feature>
<feature type="domain" description="SCAN box" evidence="16">
    <location>
        <begin position="73"/>
        <end position="149"/>
    </location>
</feature>
<evidence type="ECO:0000256" key="4">
    <source>
        <dbReference type="ARBA" id="ARBA00022723"/>
    </source>
</evidence>
<dbReference type="FunFam" id="3.30.160.60:FF:000188">
    <property type="entry name" value="Zinc finger protein 787"/>
    <property type="match status" value="1"/>
</dbReference>
<dbReference type="FunFam" id="3.30.160.60:FF:000446">
    <property type="entry name" value="Zinc finger protein"/>
    <property type="match status" value="1"/>
</dbReference>
<dbReference type="FunFam" id="3.30.160.60:FF:000566">
    <property type="entry name" value="zinc finger protein 133 isoform X2"/>
    <property type="match status" value="1"/>
</dbReference>
<proteinExistence type="inferred from homology"/>
<keyword evidence="6 13" id="KW-0863">Zinc-finger</keyword>
<keyword evidence="5" id="KW-0677">Repeat</keyword>
<dbReference type="AlphaFoldDB" id="A0A151LYI8"/>
<feature type="domain" description="C2H2-type" evidence="15">
    <location>
        <begin position="543"/>
        <end position="570"/>
    </location>
</feature>
<dbReference type="GO" id="GO:0005634">
    <property type="term" value="C:nucleus"/>
    <property type="evidence" value="ECO:0007669"/>
    <property type="project" value="UniProtKB-SubCell"/>
</dbReference>
<evidence type="ECO:0000256" key="2">
    <source>
        <dbReference type="ARBA" id="ARBA00006991"/>
    </source>
</evidence>
<feature type="compositionally biased region" description="Low complexity" evidence="14">
    <location>
        <begin position="426"/>
        <end position="442"/>
    </location>
</feature>
<keyword evidence="7" id="KW-0862">Zinc</keyword>
<evidence type="ECO:0000256" key="10">
    <source>
        <dbReference type="ARBA" id="ARBA00023125"/>
    </source>
</evidence>
<dbReference type="InterPro" id="IPR036236">
    <property type="entry name" value="Znf_C2H2_sf"/>
</dbReference>
<dbReference type="FunFam" id="3.30.160.60:FF:002343">
    <property type="entry name" value="Zinc finger protein 33A"/>
    <property type="match status" value="3"/>
</dbReference>
<evidence type="ECO:0000256" key="9">
    <source>
        <dbReference type="ARBA" id="ARBA00023015"/>
    </source>
</evidence>
<dbReference type="Gene3D" id="3.30.160.60">
    <property type="entry name" value="Classic Zinc Finger"/>
    <property type="match status" value="9"/>
</dbReference>
<dbReference type="PROSITE" id="PS00028">
    <property type="entry name" value="ZINC_FINGER_C2H2_1"/>
    <property type="match status" value="9"/>
</dbReference>
<evidence type="ECO:0000256" key="7">
    <source>
        <dbReference type="ARBA" id="ARBA00022833"/>
    </source>
</evidence>
<gene>
    <name evidence="18" type="ORF">Y1Q_0022360</name>
</gene>
<dbReference type="GO" id="GO:0045892">
    <property type="term" value="P:negative regulation of DNA-templated transcription"/>
    <property type="evidence" value="ECO:0007669"/>
    <property type="project" value="UniProtKB-ARBA"/>
</dbReference>
<feature type="region of interest" description="Disordered" evidence="14">
    <location>
        <begin position="401"/>
        <end position="442"/>
    </location>
</feature>
<evidence type="ECO:0000259" key="16">
    <source>
        <dbReference type="PROSITE" id="PS50804"/>
    </source>
</evidence>
<dbReference type="SUPFAM" id="SSF57667">
    <property type="entry name" value="beta-beta-alpha zinc fingers"/>
    <property type="match status" value="5"/>
</dbReference>
<dbReference type="PROSITE" id="PS50805">
    <property type="entry name" value="KRAB"/>
    <property type="match status" value="1"/>
</dbReference>
<protein>
    <submittedName>
        <fullName evidence="18">Zinc finger protein 485-like</fullName>
    </submittedName>
</protein>
<evidence type="ECO:0000256" key="1">
    <source>
        <dbReference type="ARBA" id="ARBA00004123"/>
    </source>
</evidence>
<dbReference type="InterPro" id="IPR001909">
    <property type="entry name" value="KRAB"/>
</dbReference>
<feature type="domain" description="C2H2-type" evidence="15">
    <location>
        <begin position="599"/>
        <end position="626"/>
    </location>
</feature>
<evidence type="ECO:0000259" key="15">
    <source>
        <dbReference type="PROSITE" id="PS50157"/>
    </source>
</evidence>
<keyword evidence="9" id="KW-0805">Transcription regulation</keyword>
<dbReference type="Pfam" id="PF02023">
    <property type="entry name" value="SCAN"/>
    <property type="match status" value="1"/>
</dbReference>
<feature type="domain" description="C2H2-type" evidence="15">
    <location>
        <begin position="655"/>
        <end position="682"/>
    </location>
</feature>
<feature type="compositionally biased region" description="Low complexity" evidence="14">
    <location>
        <begin position="271"/>
        <end position="282"/>
    </location>
</feature>
<evidence type="ECO:0000256" key="12">
    <source>
        <dbReference type="ARBA" id="ARBA00023242"/>
    </source>
</evidence>
<dbReference type="Pfam" id="PF01352">
    <property type="entry name" value="KRAB"/>
    <property type="match status" value="1"/>
</dbReference>
<dbReference type="InterPro" id="IPR003309">
    <property type="entry name" value="SCAN_dom"/>
</dbReference>
<dbReference type="SUPFAM" id="SSF109640">
    <property type="entry name" value="KRAB domain (Kruppel-associated box)"/>
    <property type="match status" value="1"/>
</dbReference>
<dbReference type="PROSITE" id="PS50157">
    <property type="entry name" value="ZINC_FINGER_C2H2_2"/>
    <property type="match status" value="9"/>
</dbReference>
<feature type="region of interest" description="Disordered" evidence="14">
    <location>
        <begin position="271"/>
        <end position="303"/>
    </location>
</feature>
<accession>A0A151LYI8</accession>
<dbReference type="PANTHER" id="PTHR24381:SF443">
    <property type="entry name" value="ZINC FINGER PROTEIN CKR1"/>
    <property type="match status" value="1"/>
</dbReference>
<feature type="domain" description="KRAB" evidence="17">
    <location>
        <begin position="169"/>
        <end position="240"/>
    </location>
</feature>
<dbReference type="InterPro" id="IPR036051">
    <property type="entry name" value="KRAB_dom_sf"/>
</dbReference>
<dbReference type="SUPFAM" id="SSF47353">
    <property type="entry name" value="Retrovirus capsid dimerization domain-like"/>
    <property type="match status" value="1"/>
</dbReference>
<evidence type="ECO:0000256" key="14">
    <source>
        <dbReference type="SAM" id="MobiDB-lite"/>
    </source>
</evidence>
<dbReference type="PROSITE" id="PS50804">
    <property type="entry name" value="SCAN_BOX"/>
    <property type="match status" value="1"/>
</dbReference>
<keyword evidence="12" id="KW-0539">Nucleus</keyword>
<dbReference type="SMART" id="SM00355">
    <property type="entry name" value="ZnF_C2H2"/>
    <property type="match status" value="9"/>
</dbReference>
<feature type="domain" description="C2H2-type" evidence="15">
    <location>
        <begin position="487"/>
        <end position="514"/>
    </location>
</feature>
<dbReference type="eggNOG" id="KOG1721">
    <property type="taxonomic scope" value="Eukaryota"/>
</dbReference>
<reference evidence="18 19" key="1">
    <citation type="journal article" date="2012" name="Genome Biol.">
        <title>Sequencing three crocodilian genomes to illuminate the evolution of archosaurs and amniotes.</title>
        <authorList>
            <person name="St John J.A."/>
            <person name="Braun E.L."/>
            <person name="Isberg S.R."/>
            <person name="Miles L.G."/>
            <person name="Chong A.Y."/>
            <person name="Gongora J."/>
            <person name="Dalzell P."/>
            <person name="Moran C."/>
            <person name="Bed'hom B."/>
            <person name="Abzhanov A."/>
            <person name="Burgess S.C."/>
            <person name="Cooksey A.M."/>
            <person name="Castoe T.A."/>
            <person name="Crawford N.G."/>
            <person name="Densmore L.D."/>
            <person name="Drew J.C."/>
            <person name="Edwards S.V."/>
            <person name="Faircloth B.C."/>
            <person name="Fujita M.K."/>
            <person name="Greenwold M.J."/>
            <person name="Hoffmann F.G."/>
            <person name="Howard J.M."/>
            <person name="Iguchi T."/>
            <person name="Janes D.E."/>
            <person name="Khan S.Y."/>
            <person name="Kohno S."/>
            <person name="de Koning A.J."/>
            <person name="Lance S.L."/>
            <person name="McCarthy F.M."/>
            <person name="McCormack J.E."/>
            <person name="Merchant M.E."/>
            <person name="Peterson D.G."/>
            <person name="Pollock D.D."/>
            <person name="Pourmand N."/>
            <person name="Raney B.J."/>
            <person name="Roessler K.A."/>
            <person name="Sanford J.R."/>
            <person name="Sawyer R.H."/>
            <person name="Schmidt C.J."/>
            <person name="Triplett E.W."/>
            <person name="Tuberville T.D."/>
            <person name="Venegas-Anaya M."/>
            <person name="Howard J.T."/>
            <person name="Jarvis E.D."/>
            <person name="Guillette L.J.Jr."/>
            <person name="Glenn T.C."/>
            <person name="Green R.E."/>
            <person name="Ray D.A."/>
        </authorList>
    </citation>
    <scope>NUCLEOTIDE SEQUENCE [LARGE SCALE GENOMIC DNA]</scope>
    <source>
        <strain evidence="18">KSC_2009_1</strain>
    </source>
</reference>
<dbReference type="InterPro" id="IPR038269">
    <property type="entry name" value="SCAN_sf"/>
</dbReference>
<evidence type="ECO:0000313" key="18">
    <source>
        <dbReference type="EMBL" id="KYO17312.1"/>
    </source>
</evidence>
<sequence>MALTPAHAQVQKDGLELVTLPCNRPHGDRNPSALPLLPGEGPEACHPPREAPAANGAEAEVAVSGWAGEEAWRRRFRSGAAQLGEAPQKALARLSQAAWQWLQPEEHTKDQIMDAIILEQFLGELQADAQAWVMAKEPCSSKEAARLAEVYLGEQKPTQIPWGIDKGLVTFKDVALYFTKEQWALLDPGQKALYRDVMQENYETVTSLGLLIPKYNMISQLEEGTKPWSPDPQGEIPRDADTQKALVKPIQAPSPSKENIWRSHYGCSSLSSPPSSYSGFPDSEPDDEISQLEQEEGAQVPCLVGSKERKTARGACIGNNSCLDFPAIPARGGTASDHDKESSQHTQPHGTIPETAEGDMAGTPPLVLLQGAVSAPPEDKSSTMPELVEPSPVLLIKSEGEVPWSPAPGATMENQGRTQEPLGSHPAKQQGSPAPPGGSSEGSQYIQVVLKLQTGEQQWSCPECGKTFIDSARLLQHQRAHRREKPFPCPDCWRGFLRRRDLVIHQRSHTGEVPFSCPDCGEGFLRHYDLAAHRKSHMETWPHQCPKCNRRFRKRSLLVNHQRTHLQDDRYKCPECGEGFKRPGQLEMHRYSHMEEKPHTCFRCGESFSHRSLLVAHQSSHPGDAPFHCADCGKGFTRHPDLLVHRRIHTGERPFPCHECGIGFSRSSDLENHQSIHMGHQPHKCPDCGKGFRESVHLLAHCKSHGGEDFYQDLAAAWMG</sequence>
<dbReference type="Gene3D" id="6.10.140.140">
    <property type="match status" value="1"/>
</dbReference>
<dbReference type="PANTHER" id="PTHR24381">
    <property type="entry name" value="ZINC FINGER PROTEIN"/>
    <property type="match status" value="1"/>
</dbReference>
<dbReference type="GO" id="GO:0008270">
    <property type="term" value="F:zinc ion binding"/>
    <property type="evidence" value="ECO:0007669"/>
    <property type="project" value="UniProtKB-KW"/>
</dbReference>
<dbReference type="FunFam" id="3.30.160.60:FF:000321">
    <property type="entry name" value="myeloid zinc finger 1 isoform X1"/>
    <property type="match status" value="1"/>
</dbReference>
<dbReference type="Proteomes" id="UP000050525">
    <property type="component" value="Unassembled WGS sequence"/>
</dbReference>
<keyword evidence="11" id="KW-0804">Transcription</keyword>
<feature type="domain" description="C2H2-type" evidence="15">
    <location>
        <begin position="627"/>
        <end position="654"/>
    </location>
</feature>
<keyword evidence="3" id="KW-1017">Isopeptide bond</keyword>
<name>A0A151LYI8_ALLMI</name>
<feature type="region of interest" description="Disordered" evidence="14">
    <location>
        <begin position="332"/>
        <end position="363"/>
    </location>
</feature>
<keyword evidence="4" id="KW-0479">Metal-binding</keyword>
<evidence type="ECO:0000256" key="3">
    <source>
        <dbReference type="ARBA" id="ARBA00022499"/>
    </source>
</evidence>
<feature type="domain" description="C2H2-type" evidence="15">
    <location>
        <begin position="683"/>
        <end position="710"/>
    </location>
</feature>
<dbReference type="GO" id="GO:0000981">
    <property type="term" value="F:DNA-binding transcription factor activity, RNA polymerase II-specific"/>
    <property type="evidence" value="ECO:0007669"/>
    <property type="project" value="TreeGrafter"/>
</dbReference>
<keyword evidence="8" id="KW-0832">Ubl conjugation</keyword>
<dbReference type="SMART" id="SM00431">
    <property type="entry name" value="SCAN"/>
    <property type="match status" value="1"/>
</dbReference>
<evidence type="ECO:0000256" key="11">
    <source>
        <dbReference type="ARBA" id="ARBA00023163"/>
    </source>
</evidence>
<dbReference type="GO" id="GO:0000977">
    <property type="term" value="F:RNA polymerase II transcription regulatory region sequence-specific DNA binding"/>
    <property type="evidence" value="ECO:0007669"/>
    <property type="project" value="TreeGrafter"/>
</dbReference>